<reference evidence="1" key="1">
    <citation type="submission" date="2022-06" db="EMBL/GenBank/DDBJ databases">
        <title>New cyanobacteria of genus Symplocastrum in benthos of Lake Baikal.</title>
        <authorList>
            <person name="Sorokovikova E."/>
            <person name="Tikhonova I."/>
            <person name="Krasnopeev A."/>
            <person name="Evseev P."/>
            <person name="Gladkikh A."/>
            <person name="Belykh O."/>
        </authorList>
    </citation>
    <scope>NUCLEOTIDE SEQUENCE</scope>
    <source>
        <strain evidence="1">BBK-W-15</strain>
    </source>
</reference>
<evidence type="ECO:0000313" key="1">
    <source>
        <dbReference type="EMBL" id="MCP2729776.1"/>
    </source>
</evidence>
<proteinExistence type="predicted"/>
<dbReference type="InterPro" id="IPR027417">
    <property type="entry name" value="P-loop_NTPase"/>
</dbReference>
<dbReference type="RefSeq" id="WP_254012553.1">
    <property type="nucleotide sequence ID" value="NZ_JAMZMM010000140.1"/>
</dbReference>
<dbReference type="SUPFAM" id="SSF52540">
    <property type="entry name" value="P-loop containing nucleoside triphosphate hydrolases"/>
    <property type="match status" value="1"/>
</dbReference>
<dbReference type="Gene3D" id="3.40.50.300">
    <property type="entry name" value="P-loop containing nucleotide triphosphate hydrolases"/>
    <property type="match status" value="1"/>
</dbReference>
<dbReference type="PIRSF" id="PIRSF037081">
    <property type="entry name" value="P-loop_All4644_prd"/>
    <property type="match status" value="1"/>
</dbReference>
<keyword evidence="2" id="KW-1185">Reference proteome</keyword>
<accession>A0AAE3GSB3</accession>
<dbReference type="AlphaFoldDB" id="A0AAE3GSB3"/>
<dbReference type="Pfam" id="PF13671">
    <property type="entry name" value="AAA_33"/>
    <property type="match status" value="1"/>
</dbReference>
<protein>
    <submittedName>
        <fullName evidence="1">AAA family ATPase</fullName>
    </submittedName>
</protein>
<sequence>MLNHFLIGTPSSGKTTLAAFLHQLNPNSIIISTDAIRAQLFGDESIQGDWLLIEKEVLRQIAEALITGTSIIYDATNAKPEWRKSILNRVYGENLQWLAWHLQTPLELCLFWNQKRQRQVPNVVIEQFYNNLRDFPPQVLEGFVSVNPVKVTEAGIDFEDVLCQLIEILQHE</sequence>
<evidence type="ECO:0000313" key="2">
    <source>
        <dbReference type="Proteomes" id="UP001204953"/>
    </source>
</evidence>
<name>A0AAE3GSB3_9CYAN</name>
<dbReference type="Proteomes" id="UP001204953">
    <property type="component" value="Unassembled WGS sequence"/>
</dbReference>
<gene>
    <name evidence="1" type="ORF">NJ959_15085</name>
</gene>
<dbReference type="EMBL" id="JAMZMM010000140">
    <property type="protein sequence ID" value="MCP2729776.1"/>
    <property type="molecule type" value="Genomic_DNA"/>
</dbReference>
<dbReference type="InterPro" id="IPR017101">
    <property type="entry name" value="P-loop_ATP/GTP-bd_All4644_prd"/>
</dbReference>
<organism evidence="1 2">
    <name type="scientific">Limnofasciculus baicalensis BBK-W-15</name>
    <dbReference type="NCBI Taxonomy" id="2699891"/>
    <lineage>
        <taxon>Bacteria</taxon>
        <taxon>Bacillati</taxon>
        <taxon>Cyanobacteriota</taxon>
        <taxon>Cyanophyceae</taxon>
        <taxon>Coleofasciculales</taxon>
        <taxon>Coleofasciculaceae</taxon>
        <taxon>Limnofasciculus</taxon>
        <taxon>Limnofasciculus baicalensis</taxon>
    </lineage>
</organism>
<comment type="caution">
    <text evidence="1">The sequence shown here is derived from an EMBL/GenBank/DDBJ whole genome shotgun (WGS) entry which is preliminary data.</text>
</comment>